<accession>A0A5M8PDY8</accession>
<comment type="caution">
    <text evidence="2">The sequence shown here is derived from an EMBL/GenBank/DDBJ whole genome shotgun (WGS) entry which is preliminary data.</text>
</comment>
<evidence type="ECO:0000313" key="2">
    <source>
        <dbReference type="EMBL" id="KAA6407114.1"/>
    </source>
</evidence>
<evidence type="ECO:0000313" key="3">
    <source>
        <dbReference type="Proteomes" id="UP000324767"/>
    </source>
</evidence>
<organism evidence="2 3">
    <name type="scientific">Lasallia pustulata</name>
    <dbReference type="NCBI Taxonomy" id="136370"/>
    <lineage>
        <taxon>Eukaryota</taxon>
        <taxon>Fungi</taxon>
        <taxon>Dikarya</taxon>
        <taxon>Ascomycota</taxon>
        <taxon>Pezizomycotina</taxon>
        <taxon>Lecanoromycetes</taxon>
        <taxon>OSLEUM clade</taxon>
        <taxon>Umbilicariomycetidae</taxon>
        <taxon>Umbilicariales</taxon>
        <taxon>Umbilicariaceae</taxon>
        <taxon>Lasallia</taxon>
    </lineage>
</organism>
<dbReference type="AlphaFoldDB" id="A0A5M8PDY8"/>
<dbReference type="InterPro" id="IPR029069">
    <property type="entry name" value="HotDog_dom_sf"/>
</dbReference>
<dbReference type="Proteomes" id="UP000324767">
    <property type="component" value="Unassembled WGS sequence"/>
</dbReference>
<dbReference type="SUPFAM" id="SSF54637">
    <property type="entry name" value="Thioesterase/thiol ester dehydrase-isomerase"/>
    <property type="match status" value="1"/>
</dbReference>
<sequence>MRPSAYGGHVYPQAAWAAAQTAGRGFFVHSFTGYWLIQRAPNDLSSTLSRSFGTARQLTEHRSYGFCVVIRHIFFETDIETYPSHLVNHQHLEHIWAHTKWISKKSGSTCNLRASTHDRKPTGASDPMQQC</sequence>
<dbReference type="Gene3D" id="3.10.129.10">
    <property type="entry name" value="Hotdog Thioesterase"/>
    <property type="match status" value="1"/>
</dbReference>
<proteinExistence type="predicted"/>
<name>A0A5M8PDY8_9LECA</name>
<feature type="region of interest" description="Disordered" evidence="1">
    <location>
        <begin position="112"/>
        <end position="131"/>
    </location>
</feature>
<reference evidence="2 3" key="1">
    <citation type="submission" date="2019-09" db="EMBL/GenBank/DDBJ databases">
        <title>The hologenome of the rock-dwelling lichen Lasallia pustulata.</title>
        <authorList>
            <person name="Greshake Tzovaras B."/>
            <person name="Segers F."/>
            <person name="Bicker A."/>
            <person name="Dal Grande F."/>
            <person name="Otte J."/>
            <person name="Hankeln T."/>
            <person name="Schmitt I."/>
            <person name="Ebersberger I."/>
        </authorList>
    </citation>
    <scope>NUCLEOTIDE SEQUENCE [LARGE SCALE GENOMIC DNA]</scope>
    <source>
        <strain evidence="2">A1-1</strain>
    </source>
</reference>
<gene>
    <name evidence="2" type="ORF">FRX48_09180</name>
</gene>
<dbReference type="EMBL" id="VXIT01000020">
    <property type="protein sequence ID" value="KAA6407114.1"/>
    <property type="molecule type" value="Genomic_DNA"/>
</dbReference>
<protein>
    <submittedName>
        <fullName evidence="2">Uncharacterized protein</fullName>
    </submittedName>
</protein>
<evidence type="ECO:0000256" key="1">
    <source>
        <dbReference type="SAM" id="MobiDB-lite"/>
    </source>
</evidence>